<dbReference type="InterPro" id="IPR051741">
    <property type="entry name" value="PAR6_homolog"/>
</dbReference>
<dbReference type="Pfam" id="PF00595">
    <property type="entry name" value="PDZ"/>
    <property type="match status" value="1"/>
</dbReference>
<protein>
    <recommendedName>
        <fullName evidence="1">PDZ domain-containing protein</fullName>
    </recommendedName>
</protein>
<dbReference type="PANTHER" id="PTHR14102">
    <property type="entry name" value="PAR-6-RELATED"/>
    <property type="match status" value="1"/>
</dbReference>
<dbReference type="GO" id="GO:0005634">
    <property type="term" value="C:nucleus"/>
    <property type="evidence" value="ECO:0007669"/>
    <property type="project" value="TreeGrafter"/>
</dbReference>
<organism evidence="2 3">
    <name type="scientific">Mastacembelus armatus</name>
    <name type="common">zig-zag eel</name>
    <dbReference type="NCBI Taxonomy" id="205130"/>
    <lineage>
        <taxon>Eukaryota</taxon>
        <taxon>Metazoa</taxon>
        <taxon>Chordata</taxon>
        <taxon>Craniata</taxon>
        <taxon>Vertebrata</taxon>
        <taxon>Euteleostomi</taxon>
        <taxon>Actinopterygii</taxon>
        <taxon>Neopterygii</taxon>
        <taxon>Teleostei</taxon>
        <taxon>Neoteleostei</taxon>
        <taxon>Acanthomorphata</taxon>
        <taxon>Anabantaria</taxon>
        <taxon>Synbranchiformes</taxon>
        <taxon>Mastacembelidae</taxon>
        <taxon>Mastacembelus</taxon>
    </lineage>
</organism>
<name>A0A7N8XT59_9TELE</name>
<dbReference type="GO" id="GO:0007098">
    <property type="term" value="P:centrosome cycle"/>
    <property type="evidence" value="ECO:0007669"/>
    <property type="project" value="TreeGrafter"/>
</dbReference>
<dbReference type="AlphaFoldDB" id="A0A7N8XT59"/>
<sequence length="97" mass="10746">MNEFSHYPHKIYSSPFHLSCLLHFPSYCLLPPGVYVEKVGDGSGESPYVGLLGIGDEILQVNGEAVAGLSLDQVTRLMTRESTASLRIMPCRRNHLK</sequence>
<feature type="domain" description="PDZ" evidence="1">
    <location>
        <begin position="33"/>
        <end position="78"/>
    </location>
</feature>
<dbReference type="PROSITE" id="PS50106">
    <property type="entry name" value="PDZ"/>
    <property type="match status" value="1"/>
</dbReference>
<dbReference type="Gene3D" id="2.30.42.10">
    <property type="match status" value="1"/>
</dbReference>
<dbReference type="GO" id="GO:0016324">
    <property type="term" value="C:apical plasma membrane"/>
    <property type="evidence" value="ECO:0007669"/>
    <property type="project" value="TreeGrafter"/>
</dbReference>
<dbReference type="GO" id="GO:0007163">
    <property type="term" value="P:establishment or maintenance of cell polarity"/>
    <property type="evidence" value="ECO:0007669"/>
    <property type="project" value="TreeGrafter"/>
</dbReference>
<dbReference type="GeneTree" id="ENSGT01030000240206"/>
<evidence type="ECO:0000259" key="1">
    <source>
        <dbReference type="PROSITE" id="PS50106"/>
    </source>
</evidence>
<keyword evidence="3" id="KW-1185">Reference proteome</keyword>
<accession>A0A7N8XT59</accession>
<evidence type="ECO:0000313" key="2">
    <source>
        <dbReference type="Ensembl" id="ENSMAMP00000054741.1"/>
    </source>
</evidence>
<evidence type="ECO:0000313" key="3">
    <source>
        <dbReference type="Proteomes" id="UP000261640"/>
    </source>
</evidence>
<dbReference type="Ensembl" id="ENSMAMT00000043261.1">
    <property type="protein sequence ID" value="ENSMAMP00000054741.1"/>
    <property type="gene ID" value="ENSMAMG00000025046.1"/>
</dbReference>
<reference evidence="2" key="1">
    <citation type="submission" date="2025-08" db="UniProtKB">
        <authorList>
            <consortium name="Ensembl"/>
        </authorList>
    </citation>
    <scope>IDENTIFICATION</scope>
</reference>
<reference evidence="2" key="2">
    <citation type="submission" date="2025-09" db="UniProtKB">
        <authorList>
            <consortium name="Ensembl"/>
        </authorList>
    </citation>
    <scope>IDENTIFICATION</scope>
</reference>
<dbReference type="InterPro" id="IPR001478">
    <property type="entry name" value="PDZ"/>
</dbReference>
<dbReference type="PANTHER" id="PTHR14102:SF15">
    <property type="entry name" value="KIAA1614 ORTHOLOG"/>
    <property type="match status" value="1"/>
</dbReference>
<dbReference type="Proteomes" id="UP000261640">
    <property type="component" value="Unplaced"/>
</dbReference>
<dbReference type="InParanoid" id="A0A7N8XT59"/>
<proteinExistence type="predicted"/>
<dbReference type="GO" id="GO:0060341">
    <property type="term" value="P:regulation of cellular localization"/>
    <property type="evidence" value="ECO:0007669"/>
    <property type="project" value="TreeGrafter"/>
</dbReference>
<dbReference type="InterPro" id="IPR036034">
    <property type="entry name" value="PDZ_sf"/>
</dbReference>
<dbReference type="GO" id="GO:0005938">
    <property type="term" value="C:cell cortex"/>
    <property type="evidence" value="ECO:0007669"/>
    <property type="project" value="TreeGrafter"/>
</dbReference>
<dbReference type="SUPFAM" id="SSF50156">
    <property type="entry name" value="PDZ domain-like"/>
    <property type="match status" value="1"/>
</dbReference>